<gene>
    <name evidence="1" type="ORF">HGR00_23225</name>
</gene>
<dbReference type="RefSeq" id="WP_169341371.1">
    <property type="nucleotide sequence ID" value="NZ_JABBZM010000026.1"/>
</dbReference>
<name>A0A848P5H8_9RALS</name>
<accession>A0A848P5H8</accession>
<sequence length="86" mass="9546">MPSRLPRARKPVVKSARQELVIIEQARSDAAVPLCRLVMLCRNSDAALELRMLAGVYRTVSDLTNALRLPLEGFARRFPSTENAPA</sequence>
<organism evidence="1 2">
    <name type="scientific">Ralstonia insidiosa</name>
    <dbReference type="NCBI Taxonomy" id="190721"/>
    <lineage>
        <taxon>Bacteria</taxon>
        <taxon>Pseudomonadati</taxon>
        <taxon>Pseudomonadota</taxon>
        <taxon>Betaproteobacteria</taxon>
        <taxon>Burkholderiales</taxon>
        <taxon>Burkholderiaceae</taxon>
        <taxon>Ralstonia</taxon>
    </lineage>
</organism>
<protein>
    <submittedName>
        <fullName evidence="1">Uncharacterized protein</fullName>
    </submittedName>
</protein>
<proteinExistence type="predicted"/>
<dbReference type="Proteomes" id="UP000575469">
    <property type="component" value="Unassembled WGS sequence"/>
</dbReference>
<dbReference type="EMBL" id="JABBZM010000026">
    <property type="protein sequence ID" value="NMV40829.1"/>
    <property type="molecule type" value="Genomic_DNA"/>
</dbReference>
<reference evidence="1 2" key="1">
    <citation type="submission" date="2020-04" db="EMBL/GenBank/DDBJ databases">
        <title>Ralstonia insidiosa genome sequencing and assembly.</title>
        <authorList>
            <person name="Martins R.C.R."/>
            <person name="Perdigao-Neto L.V."/>
            <person name="Levin A.S.S."/>
            <person name="Costa S.F."/>
        </authorList>
    </citation>
    <scope>NUCLEOTIDE SEQUENCE [LARGE SCALE GENOMIC DNA]</scope>
    <source>
        <strain evidence="1 2">5047</strain>
    </source>
</reference>
<evidence type="ECO:0000313" key="2">
    <source>
        <dbReference type="Proteomes" id="UP000575469"/>
    </source>
</evidence>
<comment type="caution">
    <text evidence="1">The sequence shown here is derived from an EMBL/GenBank/DDBJ whole genome shotgun (WGS) entry which is preliminary data.</text>
</comment>
<dbReference type="AlphaFoldDB" id="A0A848P5H8"/>
<evidence type="ECO:0000313" key="1">
    <source>
        <dbReference type="EMBL" id="NMV40829.1"/>
    </source>
</evidence>